<dbReference type="Proteomes" id="UP001501598">
    <property type="component" value="Unassembled WGS sequence"/>
</dbReference>
<dbReference type="SMART" id="SM00418">
    <property type="entry name" value="HTH_ARSR"/>
    <property type="match status" value="1"/>
</dbReference>
<dbReference type="NCBIfam" id="NF033788">
    <property type="entry name" value="HTH_metalloreg"/>
    <property type="match status" value="1"/>
</dbReference>
<reference evidence="7" key="1">
    <citation type="journal article" date="2019" name="Int. J. Syst. Evol. Microbiol.">
        <title>The Global Catalogue of Microorganisms (GCM) 10K type strain sequencing project: providing services to taxonomists for standard genome sequencing and annotation.</title>
        <authorList>
            <consortium name="The Broad Institute Genomics Platform"/>
            <consortium name="The Broad Institute Genome Sequencing Center for Infectious Disease"/>
            <person name="Wu L."/>
            <person name="Ma J."/>
        </authorList>
    </citation>
    <scope>NUCLEOTIDE SEQUENCE [LARGE SCALE GENOMIC DNA]</scope>
    <source>
        <strain evidence="7">JCM 17906</strain>
    </source>
</reference>
<proteinExistence type="predicted"/>
<keyword evidence="3" id="KW-0804">Transcription</keyword>
<dbReference type="InterPro" id="IPR036388">
    <property type="entry name" value="WH-like_DNA-bd_sf"/>
</dbReference>
<dbReference type="InterPro" id="IPR036390">
    <property type="entry name" value="WH_DNA-bd_sf"/>
</dbReference>
<dbReference type="InterPro" id="IPR001845">
    <property type="entry name" value="HTH_ArsR_DNA-bd_dom"/>
</dbReference>
<protein>
    <recommendedName>
        <fullName evidence="5">HTH arsR-type domain-containing protein</fullName>
    </recommendedName>
</protein>
<dbReference type="InterPro" id="IPR011991">
    <property type="entry name" value="ArsR-like_HTH"/>
</dbReference>
<accession>A0ABP8RS56</accession>
<evidence type="ECO:0000259" key="5">
    <source>
        <dbReference type="PROSITE" id="PS50987"/>
    </source>
</evidence>
<evidence type="ECO:0000256" key="2">
    <source>
        <dbReference type="ARBA" id="ARBA00023125"/>
    </source>
</evidence>
<dbReference type="PRINTS" id="PR00778">
    <property type="entry name" value="HTHARSR"/>
</dbReference>
<evidence type="ECO:0000256" key="1">
    <source>
        <dbReference type="ARBA" id="ARBA00023015"/>
    </source>
</evidence>
<feature type="region of interest" description="Disordered" evidence="4">
    <location>
        <begin position="1"/>
        <end position="20"/>
    </location>
</feature>
<evidence type="ECO:0000256" key="3">
    <source>
        <dbReference type="ARBA" id="ARBA00023163"/>
    </source>
</evidence>
<dbReference type="PANTHER" id="PTHR43132">
    <property type="entry name" value="ARSENICAL RESISTANCE OPERON REPRESSOR ARSR-RELATED"/>
    <property type="match status" value="1"/>
</dbReference>
<evidence type="ECO:0000313" key="7">
    <source>
        <dbReference type="Proteomes" id="UP001501598"/>
    </source>
</evidence>
<organism evidence="6 7">
    <name type="scientific">Pseudonocardia xishanensis</name>
    <dbReference type="NCBI Taxonomy" id="630995"/>
    <lineage>
        <taxon>Bacteria</taxon>
        <taxon>Bacillati</taxon>
        <taxon>Actinomycetota</taxon>
        <taxon>Actinomycetes</taxon>
        <taxon>Pseudonocardiales</taxon>
        <taxon>Pseudonocardiaceae</taxon>
        <taxon>Pseudonocardia</taxon>
    </lineage>
</organism>
<dbReference type="SUPFAM" id="SSF46785">
    <property type="entry name" value="Winged helix' DNA-binding domain"/>
    <property type="match status" value="1"/>
</dbReference>
<dbReference type="InterPro" id="IPR051011">
    <property type="entry name" value="Metal_resp_trans_reg"/>
</dbReference>
<sequence>MVRVIPQVGSLHEVGPEPSGRSRRVLADVAKALAHPDRIWILQLLADGERSVADLRTCTGQVASTLSSHLAVLRHADLVTVRREGPAVFYRLIDGSALAVVEALRGVVVGTLDRRDLDFGAEGENAGPDRPH</sequence>
<comment type="caution">
    <text evidence="6">The sequence shown here is derived from an EMBL/GenBank/DDBJ whole genome shotgun (WGS) entry which is preliminary data.</text>
</comment>
<feature type="domain" description="HTH arsR-type" evidence="5">
    <location>
        <begin position="18"/>
        <end position="115"/>
    </location>
</feature>
<dbReference type="Pfam" id="PF01022">
    <property type="entry name" value="HTH_5"/>
    <property type="match status" value="1"/>
</dbReference>
<dbReference type="PANTHER" id="PTHR43132:SF2">
    <property type="entry name" value="ARSENICAL RESISTANCE OPERON REPRESSOR ARSR-RELATED"/>
    <property type="match status" value="1"/>
</dbReference>
<evidence type="ECO:0000313" key="6">
    <source>
        <dbReference type="EMBL" id="GAA4545583.1"/>
    </source>
</evidence>
<evidence type="ECO:0000256" key="4">
    <source>
        <dbReference type="SAM" id="MobiDB-lite"/>
    </source>
</evidence>
<gene>
    <name evidence="6" type="ORF">GCM10023175_25680</name>
</gene>
<keyword evidence="1" id="KW-0805">Transcription regulation</keyword>
<dbReference type="PROSITE" id="PS50987">
    <property type="entry name" value="HTH_ARSR_2"/>
    <property type="match status" value="1"/>
</dbReference>
<dbReference type="CDD" id="cd00090">
    <property type="entry name" value="HTH_ARSR"/>
    <property type="match status" value="1"/>
</dbReference>
<keyword evidence="7" id="KW-1185">Reference proteome</keyword>
<dbReference type="EMBL" id="BAABGT010000032">
    <property type="protein sequence ID" value="GAA4545583.1"/>
    <property type="molecule type" value="Genomic_DNA"/>
</dbReference>
<name>A0ABP8RS56_9PSEU</name>
<keyword evidence="2" id="KW-0238">DNA-binding</keyword>
<dbReference type="Gene3D" id="1.10.10.10">
    <property type="entry name" value="Winged helix-like DNA-binding domain superfamily/Winged helix DNA-binding domain"/>
    <property type="match status" value="1"/>
</dbReference>